<name>A0A0B0NKT7_GOSAR</name>
<reference evidence="2" key="1">
    <citation type="submission" date="2014-09" db="EMBL/GenBank/DDBJ databases">
        <authorList>
            <person name="Mudge J."/>
            <person name="Ramaraj T."/>
            <person name="Lindquist I.E."/>
            <person name="Bharti A.K."/>
            <person name="Sundararajan A."/>
            <person name="Cameron C.T."/>
            <person name="Woodward J.E."/>
            <person name="May G.D."/>
            <person name="Brubaker C."/>
            <person name="Broadhvest J."/>
            <person name="Wilkins T.A."/>
        </authorList>
    </citation>
    <scope>NUCLEOTIDE SEQUENCE</scope>
    <source>
        <strain evidence="2">cv. AKA8401</strain>
    </source>
</reference>
<proteinExistence type="predicted"/>
<evidence type="ECO:0000313" key="1">
    <source>
        <dbReference type="EMBL" id="KHG12404.1"/>
    </source>
</evidence>
<protein>
    <submittedName>
        <fullName evidence="1">Beta-galactosidase 7-like protein</fullName>
    </submittedName>
</protein>
<sequence length="44" mass="5319">MVIFQNHFTAAVPNRLLPIHSFTHSLHTYYSNMYITNQFHHIYL</sequence>
<gene>
    <name evidence="1" type="ORF">F383_20078</name>
</gene>
<organism evidence="1 2">
    <name type="scientific">Gossypium arboreum</name>
    <name type="common">Tree cotton</name>
    <name type="synonym">Gossypium nanking</name>
    <dbReference type="NCBI Taxonomy" id="29729"/>
    <lineage>
        <taxon>Eukaryota</taxon>
        <taxon>Viridiplantae</taxon>
        <taxon>Streptophyta</taxon>
        <taxon>Embryophyta</taxon>
        <taxon>Tracheophyta</taxon>
        <taxon>Spermatophyta</taxon>
        <taxon>Magnoliopsida</taxon>
        <taxon>eudicotyledons</taxon>
        <taxon>Gunneridae</taxon>
        <taxon>Pentapetalae</taxon>
        <taxon>rosids</taxon>
        <taxon>malvids</taxon>
        <taxon>Malvales</taxon>
        <taxon>Malvaceae</taxon>
        <taxon>Malvoideae</taxon>
        <taxon>Gossypium</taxon>
    </lineage>
</organism>
<evidence type="ECO:0000313" key="2">
    <source>
        <dbReference type="Proteomes" id="UP000032142"/>
    </source>
</evidence>
<keyword evidence="2" id="KW-1185">Reference proteome</keyword>
<dbReference type="AlphaFoldDB" id="A0A0B0NKT7"/>
<dbReference type="EMBL" id="KN397588">
    <property type="protein sequence ID" value="KHG12404.1"/>
    <property type="molecule type" value="Genomic_DNA"/>
</dbReference>
<accession>A0A0B0NKT7</accession>
<dbReference type="Proteomes" id="UP000032142">
    <property type="component" value="Unassembled WGS sequence"/>
</dbReference>